<feature type="repeat" description="WD" evidence="1">
    <location>
        <begin position="67"/>
        <end position="98"/>
    </location>
</feature>
<dbReference type="Pfam" id="PF00400">
    <property type="entry name" value="WD40"/>
    <property type="match status" value="2"/>
</dbReference>
<keyword evidence="1" id="KW-0853">WD repeat</keyword>
<proteinExistence type="predicted"/>
<dbReference type="GO" id="GO:0120330">
    <property type="term" value="C:rixosome complex"/>
    <property type="evidence" value="ECO:0007669"/>
    <property type="project" value="TreeGrafter"/>
</dbReference>
<dbReference type="PROSITE" id="PS50082">
    <property type="entry name" value="WD_REPEATS_2"/>
    <property type="match status" value="1"/>
</dbReference>
<reference evidence="3" key="1">
    <citation type="submission" date="2019-08" db="EMBL/GenBank/DDBJ databases">
        <title>Reference gene set and small RNA set construction with multiple tissues from Davidia involucrata Baill.</title>
        <authorList>
            <person name="Yang H."/>
            <person name="Zhou C."/>
            <person name="Li G."/>
            <person name="Wang J."/>
            <person name="Gao P."/>
            <person name="Wang M."/>
            <person name="Wang R."/>
            <person name="Zhao Y."/>
        </authorList>
    </citation>
    <scope>NUCLEOTIDE SEQUENCE</scope>
    <source>
        <tissue evidence="3">Mixed with DoveR01_LX</tissue>
    </source>
</reference>
<organism evidence="3">
    <name type="scientific">Davidia involucrata</name>
    <name type="common">Dove tree</name>
    <dbReference type="NCBI Taxonomy" id="16924"/>
    <lineage>
        <taxon>Eukaryota</taxon>
        <taxon>Viridiplantae</taxon>
        <taxon>Streptophyta</taxon>
        <taxon>Embryophyta</taxon>
        <taxon>Tracheophyta</taxon>
        <taxon>Spermatophyta</taxon>
        <taxon>Magnoliopsida</taxon>
        <taxon>eudicotyledons</taxon>
        <taxon>Gunneridae</taxon>
        <taxon>Pentapetalae</taxon>
        <taxon>asterids</taxon>
        <taxon>Cornales</taxon>
        <taxon>Nyssaceae</taxon>
        <taxon>Davidia</taxon>
    </lineage>
</organism>
<feature type="compositionally biased region" description="Basic and acidic residues" evidence="2">
    <location>
        <begin position="260"/>
        <end position="272"/>
    </location>
</feature>
<dbReference type="AlphaFoldDB" id="A0A5B6ZWL3"/>
<dbReference type="Gene3D" id="2.130.10.10">
    <property type="entry name" value="YVTN repeat-like/Quinoprotein amine dehydrogenase"/>
    <property type="match status" value="1"/>
</dbReference>
<dbReference type="PANTHER" id="PTHR18763:SF4">
    <property type="entry name" value="PROTEIN ROOT INITIATION DEFECTIVE 3-LIKE"/>
    <property type="match status" value="1"/>
</dbReference>
<evidence type="ECO:0000256" key="2">
    <source>
        <dbReference type="SAM" id="MobiDB-lite"/>
    </source>
</evidence>
<dbReference type="PANTHER" id="PTHR18763">
    <property type="entry name" value="WD-REPEAT PROTEIN 18"/>
    <property type="match status" value="1"/>
</dbReference>
<dbReference type="InterPro" id="IPR001680">
    <property type="entry name" value="WD40_rpt"/>
</dbReference>
<dbReference type="GO" id="GO:0006364">
    <property type="term" value="P:rRNA processing"/>
    <property type="evidence" value="ECO:0007669"/>
    <property type="project" value="TreeGrafter"/>
</dbReference>
<dbReference type="SMART" id="SM00320">
    <property type="entry name" value="WD40"/>
    <property type="match status" value="2"/>
</dbReference>
<sequence>MNQVWDLVTGKLLQTRAFPQPITTIVLDPSESHLFSGSADGRIFVNTLDVGLMEDPFDVSEDQRIVLNGHKGSITALTFSGLGLVSESEDCTACLWDVVNCVIIQRFNHLEGSTTNMAVIPQMSLLPMMNHQRASNQFRVSSLDKYPQEANSSKGMVTVLPSCCSLKESCITSEFRSTDLLNQQILELERGRTPAAIQMKVETSIENQVWAIRMTKHVMKMNKHLQSRLLDMAQCRLLLPPDTDSPTIGKKKKLKIESLPLKEEEQKGSPSS</sequence>
<dbReference type="GO" id="GO:0006261">
    <property type="term" value="P:DNA-templated DNA replication"/>
    <property type="evidence" value="ECO:0007669"/>
    <property type="project" value="TreeGrafter"/>
</dbReference>
<dbReference type="GO" id="GO:0005656">
    <property type="term" value="C:nuclear pre-replicative complex"/>
    <property type="evidence" value="ECO:0007669"/>
    <property type="project" value="TreeGrafter"/>
</dbReference>
<dbReference type="InterPro" id="IPR045227">
    <property type="entry name" value="WDR18/Ipi3/RID3"/>
</dbReference>
<accession>A0A5B6ZWL3</accession>
<gene>
    <name evidence="3" type="ORF">Din_017795</name>
</gene>
<protein>
    <submittedName>
        <fullName evidence="3">Uncharacterized protein</fullName>
    </submittedName>
</protein>
<feature type="region of interest" description="Disordered" evidence="2">
    <location>
        <begin position="241"/>
        <end position="272"/>
    </location>
</feature>
<dbReference type="InterPro" id="IPR036322">
    <property type="entry name" value="WD40_repeat_dom_sf"/>
</dbReference>
<dbReference type="InterPro" id="IPR015943">
    <property type="entry name" value="WD40/YVTN_repeat-like_dom_sf"/>
</dbReference>
<dbReference type="EMBL" id="GHES01017795">
    <property type="protein sequence ID" value="MPA48354.1"/>
    <property type="molecule type" value="Transcribed_RNA"/>
</dbReference>
<evidence type="ECO:0000256" key="1">
    <source>
        <dbReference type="PROSITE-ProRule" id="PRU00221"/>
    </source>
</evidence>
<dbReference type="SUPFAM" id="SSF50978">
    <property type="entry name" value="WD40 repeat-like"/>
    <property type="match status" value="1"/>
</dbReference>
<name>A0A5B6ZWL3_DAVIN</name>
<evidence type="ECO:0000313" key="3">
    <source>
        <dbReference type="EMBL" id="MPA48354.1"/>
    </source>
</evidence>